<accession>A0ABN0IGG8</accession>
<dbReference type="CDD" id="cd02199">
    <property type="entry name" value="YjgF_YER057c_UK114_like_1"/>
    <property type="match status" value="1"/>
</dbReference>
<protein>
    <submittedName>
        <fullName evidence="2">Endoribonuclease L-PSP</fullName>
    </submittedName>
</protein>
<proteinExistence type="predicted"/>
<dbReference type="Gene3D" id="3.30.1330.40">
    <property type="entry name" value="RutC-like"/>
    <property type="match status" value="1"/>
</dbReference>
<gene>
    <name evidence="2" type="ORF">BbINS_02718</name>
</gene>
<organism evidence="2 3">
    <name type="scientific">Bartonella bacilliformis INS</name>
    <dbReference type="NCBI Taxonomy" id="1206782"/>
    <lineage>
        <taxon>Bacteria</taxon>
        <taxon>Pseudomonadati</taxon>
        <taxon>Pseudomonadota</taxon>
        <taxon>Alphaproteobacteria</taxon>
        <taxon>Hyphomicrobiales</taxon>
        <taxon>Bartonellaceae</taxon>
        <taxon>Bartonella</taxon>
    </lineage>
</organism>
<dbReference type="Proteomes" id="UP000009359">
    <property type="component" value="Unassembled WGS sequence"/>
</dbReference>
<dbReference type="PANTHER" id="PTHR43760">
    <property type="entry name" value="ENDORIBONUCLEASE-RELATED"/>
    <property type="match status" value="1"/>
</dbReference>
<evidence type="ECO:0000313" key="2">
    <source>
        <dbReference type="EMBL" id="EKS44811.1"/>
    </source>
</evidence>
<sequence>MTNSSIESRLKKFGIIIPEAMSSIANYTTVSQSGKQLFVSGQLPLINGKPIAIGKVGATVSVEQAKKSAEVCALNILAQIKLFLGDLNKIEHIVKITVFVAVDHNFTDVPLVANGASDLLIKVLGEAGKHARSAIGVTSLPMGAPVEVEAIIEI</sequence>
<keyword evidence="3" id="KW-1185">Reference proteome</keyword>
<name>A0ABN0IGG8_BARBA</name>
<dbReference type="GeneID" id="4684778"/>
<evidence type="ECO:0000259" key="1">
    <source>
        <dbReference type="Pfam" id="PF14588"/>
    </source>
</evidence>
<feature type="domain" description="Endoribonuclease L-PSP/chorismate mutase-like" evidence="1">
    <location>
        <begin position="7"/>
        <end position="142"/>
    </location>
</feature>
<evidence type="ECO:0000313" key="3">
    <source>
        <dbReference type="Proteomes" id="UP000009359"/>
    </source>
</evidence>
<reference evidence="2 3" key="1">
    <citation type="journal article" date="2013" name="Genome Announc.">
        <title>Whole Genome Sequencing and Comparative Analysis of Bartonella bacilliformis Strain INS, the Causative Agent of Carrion's Disease.</title>
        <authorList>
            <person name="Tarazona D."/>
            <person name="Padilla C."/>
            <person name="Caceres O."/>
            <person name="Montenegro J.D."/>
            <person name="Bailon H."/>
            <person name="Ventura G."/>
            <person name="Mendoza G."/>
            <person name="Anaya E."/>
            <person name="Guio H."/>
        </authorList>
    </citation>
    <scope>NUCLEOTIDE SEQUENCE [LARGE SCALE GENOMIC DNA]</scope>
    <source>
        <strain evidence="2 3">INS</strain>
    </source>
</reference>
<dbReference type="InterPro" id="IPR035959">
    <property type="entry name" value="RutC-like_sf"/>
</dbReference>
<dbReference type="EMBL" id="AMQK01000007">
    <property type="protein sequence ID" value="EKS44811.1"/>
    <property type="molecule type" value="Genomic_DNA"/>
</dbReference>
<dbReference type="SUPFAM" id="SSF55298">
    <property type="entry name" value="YjgF-like"/>
    <property type="match status" value="1"/>
</dbReference>
<dbReference type="PANTHER" id="PTHR43760:SF1">
    <property type="entry name" value="ENDORIBONUCLEASE L-PSP_CHORISMATE MUTASE-LIKE DOMAIN-CONTAINING PROTEIN"/>
    <property type="match status" value="1"/>
</dbReference>
<comment type="caution">
    <text evidence="2">The sequence shown here is derived from an EMBL/GenBank/DDBJ whole genome shotgun (WGS) entry which is preliminary data.</text>
</comment>
<dbReference type="RefSeq" id="WP_005766743.1">
    <property type="nucleotide sequence ID" value="NZ_AMQK01000007.1"/>
</dbReference>
<dbReference type="Pfam" id="PF14588">
    <property type="entry name" value="YjgF_endoribonc"/>
    <property type="match status" value="1"/>
</dbReference>
<dbReference type="InterPro" id="IPR013813">
    <property type="entry name" value="Endoribo_LPSP/chorism_mut-like"/>
</dbReference>